<keyword evidence="5" id="KW-0347">Helicase</keyword>
<dbReference type="RefSeq" id="WP_137393176.1">
    <property type="nucleotide sequence ID" value="NZ_CP124733.1"/>
</dbReference>
<evidence type="ECO:0000256" key="4">
    <source>
        <dbReference type="ARBA" id="ARBA00022801"/>
    </source>
</evidence>
<dbReference type="InterPro" id="IPR011335">
    <property type="entry name" value="Restrct_endonuc-II-like"/>
</dbReference>
<dbReference type="InterPro" id="IPR014017">
    <property type="entry name" value="DNA_helicase_UvrD-like_C"/>
</dbReference>
<evidence type="ECO:0000256" key="3">
    <source>
        <dbReference type="ARBA" id="ARBA00022763"/>
    </source>
</evidence>
<proteinExistence type="predicted"/>
<organism evidence="11 12">
    <name type="scientific">Agrobacterium larrymoorei</name>
    <dbReference type="NCBI Taxonomy" id="160699"/>
    <lineage>
        <taxon>Bacteria</taxon>
        <taxon>Pseudomonadati</taxon>
        <taxon>Pseudomonadota</taxon>
        <taxon>Alphaproteobacteria</taxon>
        <taxon>Hyphomicrobiales</taxon>
        <taxon>Rhizobiaceae</taxon>
        <taxon>Rhizobium/Agrobacterium group</taxon>
        <taxon>Agrobacterium</taxon>
    </lineage>
</organism>
<evidence type="ECO:0000256" key="8">
    <source>
        <dbReference type="ARBA" id="ARBA00023125"/>
    </source>
</evidence>
<keyword evidence="7" id="KW-0067">ATP-binding</keyword>
<evidence type="ECO:0000313" key="11">
    <source>
        <dbReference type="EMBL" id="WHA41270.1"/>
    </source>
</evidence>
<dbReference type="GO" id="GO:0006281">
    <property type="term" value="P:DNA repair"/>
    <property type="evidence" value="ECO:0007669"/>
    <property type="project" value="UniProtKB-KW"/>
</dbReference>
<dbReference type="GO" id="GO:0005524">
    <property type="term" value="F:ATP binding"/>
    <property type="evidence" value="ECO:0007669"/>
    <property type="project" value="UniProtKB-KW"/>
</dbReference>
<dbReference type="Pfam" id="PF12705">
    <property type="entry name" value="PDDEXK_1"/>
    <property type="match status" value="1"/>
</dbReference>
<reference evidence="11" key="1">
    <citation type="submission" date="2023-05" db="EMBL/GenBank/DDBJ databases">
        <title>Complete genome sequence of Agrobacterium larrymoorei CFBP5477.</title>
        <authorList>
            <person name="Yen H.-C."/>
            <person name="Chou L."/>
            <person name="Lin Y.-C."/>
            <person name="Lai E.-M."/>
            <person name="Kuo C.-H."/>
        </authorList>
    </citation>
    <scope>NUCLEOTIDE SEQUENCE</scope>
    <source>
        <strain evidence="11">CFBP5477</strain>
    </source>
</reference>
<dbReference type="GO" id="GO:0004386">
    <property type="term" value="F:helicase activity"/>
    <property type="evidence" value="ECO:0007669"/>
    <property type="project" value="UniProtKB-KW"/>
</dbReference>
<dbReference type="PROSITE" id="PS51217">
    <property type="entry name" value="UVRD_HELICASE_CTER"/>
    <property type="match status" value="1"/>
</dbReference>
<dbReference type="EMBL" id="CP124733">
    <property type="protein sequence ID" value="WHA41270.1"/>
    <property type="molecule type" value="Genomic_DNA"/>
</dbReference>
<evidence type="ECO:0000256" key="7">
    <source>
        <dbReference type="ARBA" id="ARBA00022840"/>
    </source>
</evidence>
<dbReference type="SUPFAM" id="SSF52540">
    <property type="entry name" value="P-loop containing nucleoside triphosphate hydrolases"/>
    <property type="match status" value="1"/>
</dbReference>
<dbReference type="AlphaFoldDB" id="A0AAF0HBA7"/>
<gene>
    <name evidence="11" type="primary">addB</name>
    <name evidence="11" type="ORF">CFBP5477_001115</name>
</gene>
<sequence length="1076" mass="117159">MRSEPSLPPYSSKKVEPLAHAKRILTIAPGTPFLKVLARSLCDGSLAQGYAYDPADPLSLAKVTIYVPTRRSARVLRSEFVDILGGRSAILPVIRPLGETDDDSGYFDIETPATIDLAPPISNTARLVELARLILAWRNSLPDAIRAVHSDSPLVAPASPADAIWLARALAEVIDAMDTEDKDWEALAKLDTADHAQWWQLTADFLKIASVFWPARLSELNKSSAGRHRNAILRAEAERLARIGSSDPIIVAGSTGSIPAAADLIAAVASLPQGTIVLPGLDLDMPDEQWEAINEAPDDASSRTHSQYGLFVLLQKLGVLRDGVERIGTLDADLQNRAEIFSTALAPAKATAEWNAWRAKKSEEFFDNAFSSAAMIEAANEREEATAIAIALRLALEEPGQNGPSQAALITPDRGLGRRVATELARFGIEADDSAGTPLSATPQAGLLQLALEAILRPGDPVAIISLLKHPLSRFGLALEDMTQAAAAMELLGLRGGREETTLGNLGSLLAHQLTLHADDRHPPKWRTALSEDAPLAAADLAARIKVAIEPLESAFIHRDPIKGRLTSRLALADWAERTGRVIEAIAVDEAGDLASLWSGEAGEKLSGLLAELMECGQVLEADGPQWIDIVAAFVAGESIKPRAMRHPRVFIFGALEARLQSVDTVIIGGLNEGIWPGQTANNPFLSRNMKTAIGLEPPERRVGQLAHDFEMANGTRHIFYSRSLRQGSTPAVASRWLQRLLALGGENFAGTLKARGESYRHWANMLDDGDIQDAAKRPAPTPPAELQPKSYSFSEVSRLRRDPYSIYARRILKLDPLDEFNRDPGAADRGTLYHRIMEQYSREEHVPGTPAAEEAMMRVLNACFDAENLPSHIDVVWRPRFVAVARAFLIWEKNRRQIVRRSHIEVRAGQEIPEAGVRLTGVADRIDIKSSGKADIIDYKTGLSPSLKQARSLLDPQLALEAAALMRGAFKDAGSPLPEDLIYVRLRPGERFNGSDVVNNEHAKATAKTVPKSAVELATDSIDQLSKFIISLRERKNGFVSRLIPEEQQSYGGEYDHLARVSEWSTAEPGDGDAE</sequence>
<keyword evidence="6" id="KW-0269">Exonuclease</keyword>
<dbReference type="InterPro" id="IPR027417">
    <property type="entry name" value="P-loop_NTPase"/>
</dbReference>
<evidence type="ECO:0000259" key="10">
    <source>
        <dbReference type="PROSITE" id="PS51217"/>
    </source>
</evidence>
<dbReference type="InterPro" id="IPR011604">
    <property type="entry name" value="PDDEXK-like_dom_sf"/>
</dbReference>
<dbReference type="InterPro" id="IPR014153">
    <property type="entry name" value="Ds_break_AddB"/>
</dbReference>
<keyword evidence="8" id="KW-0238">DNA-binding</keyword>
<dbReference type="Gene3D" id="3.90.320.10">
    <property type="match status" value="1"/>
</dbReference>
<dbReference type="InterPro" id="IPR038726">
    <property type="entry name" value="PDDEXK_AddAB-type"/>
</dbReference>
<dbReference type="SUPFAM" id="SSF52980">
    <property type="entry name" value="Restriction endonuclease-like"/>
    <property type="match status" value="1"/>
</dbReference>
<keyword evidence="1" id="KW-0540">Nuclease</keyword>
<evidence type="ECO:0000313" key="12">
    <source>
        <dbReference type="Proteomes" id="UP000298664"/>
    </source>
</evidence>
<accession>A0AAF0HBA7</accession>
<evidence type="ECO:0000256" key="6">
    <source>
        <dbReference type="ARBA" id="ARBA00022839"/>
    </source>
</evidence>
<dbReference type="Proteomes" id="UP000298664">
    <property type="component" value="Chromosome Circular"/>
</dbReference>
<dbReference type="GO" id="GO:0004527">
    <property type="term" value="F:exonuclease activity"/>
    <property type="evidence" value="ECO:0007669"/>
    <property type="project" value="UniProtKB-KW"/>
</dbReference>
<keyword evidence="3" id="KW-0227">DNA damage</keyword>
<evidence type="ECO:0000256" key="1">
    <source>
        <dbReference type="ARBA" id="ARBA00022722"/>
    </source>
</evidence>
<evidence type="ECO:0000256" key="9">
    <source>
        <dbReference type="ARBA" id="ARBA00023204"/>
    </source>
</evidence>
<dbReference type="GO" id="GO:0003677">
    <property type="term" value="F:DNA binding"/>
    <property type="evidence" value="ECO:0007669"/>
    <property type="project" value="UniProtKB-KW"/>
</dbReference>
<name>A0AAF0HBA7_9HYPH</name>
<dbReference type="NCBIfam" id="TIGR02786">
    <property type="entry name" value="addB_alphas"/>
    <property type="match status" value="1"/>
</dbReference>
<evidence type="ECO:0000256" key="5">
    <source>
        <dbReference type="ARBA" id="ARBA00022806"/>
    </source>
</evidence>
<keyword evidence="2" id="KW-0547">Nucleotide-binding</keyword>
<protein>
    <submittedName>
        <fullName evidence="11">Double-strand break repair protein AddB</fullName>
    </submittedName>
</protein>
<feature type="domain" description="UvrD-like helicase C-terminal" evidence="10">
    <location>
        <begin position="342"/>
        <end position="602"/>
    </location>
</feature>
<evidence type="ECO:0000256" key="2">
    <source>
        <dbReference type="ARBA" id="ARBA00022741"/>
    </source>
</evidence>
<keyword evidence="9" id="KW-0234">DNA repair</keyword>
<keyword evidence="4" id="KW-0378">Hydrolase</keyword>